<protein>
    <submittedName>
        <fullName evidence="2">Uncharacterized protein</fullName>
    </submittedName>
</protein>
<comment type="caution">
    <text evidence="2">The sequence shown here is derived from an EMBL/GenBank/DDBJ whole genome shotgun (WGS) entry which is preliminary data.</text>
</comment>
<feature type="compositionally biased region" description="Basic and acidic residues" evidence="1">
    <location>
        <begin position="40"/>
        <end position="52"/>
    </location>
</feature>
<evidence type="ECO:0000313" key="3">
    <source>
        <dbReference type="Proteomes" id="UP000825729"/>
    </source>
</evidence>
<feature type="compositionally biased region" description="Basic residues" evidence="1">
    <location>
        <begin position="108"/>
        <end position="119"/>
    </location>
</feature>
<gene>
    <name evidence="2" type="ORF">H6P81_012021</name>
</gene>
<evidence type="ECO:0000313" key="2">
    <source>
        <dbReference type="EMBL" id="KAG9445893.1"/>
    </source>
</evidence>
<sequence length="119" mass="13485">MESSSKNARISAAVDHEVDDWDAEGFVIPSLETNQEETEREQSKINQHEKEGSGPVLQKSSRAQKETKANEEIYLGPHGTSLSLLINRRKTTSSASRWKEDSKSSRGYIKKNLTHYHQN</sequence>
<proteinExistence type="predicted"/>
<dbReference type="PANTHER" id="PTHR36075">
    <property type="entry name" value="BNAA10G09820D PROTEIN"/>
    <property type="match status" value="1"/>
</dbReference>
<name>A0AAV7EF82_ARIFI</name>
<dbReference type="EMBL" id="JAINDJ010000005">
    <property type="protein sequence ID" value="KAG9445893.1"/>
    <property type="molecule type" value="Genomic_DNA"/>
</dbReference>
<keyword evidence="3" id="KW-1185">Reference proteome</keyword>
<feature type="region of interest" description="Disordered" evidence="1">
    <location>
        <begin position="21"/>
        <end position="119"/>
    </location>
</feature>
<dbReference type="PANTHER" id="PTHR36075:SF1">
    <property type="entry name" value="OS03G0595200 PROTEIN"/>
    <property type="match status" value="1"/>
</dbReference>
<reference evidence="2 3" key="1">
    <citation type="submission" date="2021-07" db="EMBL/GenBank/DDBJ databases">
        <title>The Aristolochia fimbriata genome: insights into angiosperm evolution, floral development and chemical biosynthesis.</title>
        <authorList>
            <person name="Jiao Y."/>
        </authorList>
    </citation>
    <scope>NUCLEOTIDE SEQUENCE [LARGE SCALE GENOMIC DNA]</scope>
    <source>
        <strain evidence="2">IBCAS-2021</strain>
        <tissue evidence="2">Leaf</tissue>
    </source>
</reference>
<dbReference type="Proteomes" id="UP000825729">
    <property type="component" value="Unassembled WGS sequence"/>
</dbReference>
<dbReference type="AlphaFoldDB" id="A0AAV7EF82"/>
<evidence type="ECO:0000256" key="1">
    <source>
        <dbReference type="SAM" id="MobiDB-lite"/>
    </source>
</evidence>
<accession>A0AAV7EF82</accession>
<organism evidence="2 3">
    <name type="scientific">Aristolochia fimbriata</name>
    <name type="common">White veined hardy Dutchman's pipe vine</name>
    <dbReference type="NCBI Taxonomy" id="158543"/>
    <lineage>
        <taxon>Eukaryota</taxon>
        <taxon>Viridiplantae</taxon>
        <taxon>Streptophyta</taxon>
        <taxon>Embryophyta</taxon>
        <taxon>Tracheophyta</taxon>
        <taxon>Spermatophyta</taxon>
        <taxon>Magnoliopsida</taxon>
        <taxon>Magnoliidae</taxon>
        <taxon>Piperales</taxon>
        <taxon>Aristolochiaceae</taxon>
        <taxon>Aristolochia</taxon>
    </lineage>
</organism>